<evidence type="ECO:0000313" key="5">
    <source>
        <dbReference type="EMBL" id="KAH7325963.1"/>
    </source>
</evidence>
<evidence type="ECO:0000256" key="4">
    <source>
        <dbReference type="ARBA" id="ARBA00022691"/>
    </source>
</evidence>
<keyword evidence="6" id="KW-1185">Reference proteome</keyword>
<dbReference type="GO" id="GO:0032259">
    <property type="term" value="P:methylation"/>
    <property type="evidence" value="ECO:0007669"/>
    <property type="project" value="UniProtKB-KW"/>
</dbReference>
<dbReference type="InterPro" id="IPR008854">
    <property type="entry name" value="TPMT"/>
</dbReference>
<sequence length="287" mass="31491">MSIPPEAAARLTKTFGSIPFSSHPAAWNSCWNDQFTPWDRSGPSHALADLLSQRPDLVPPAQERDARGDPIRNATGTVTKRTALVPGCGRGHDVLLLSAYGYDVWGLDTSETAIQKARDNQAAAGESKEYEVVNGMEKGAVDWIVGDFFADDWTQGIGANGTGKFDLIYDYTFLCALPLDVRPRWAKRMSELITPTGRLICLEYPSGRPLTELGPAWGVWPEVYEALLSAPGDPVEYNQDGTPIGTPSPKPRDDALHRLSLIKPRRTHKAGTNEDGSVRDFISVWSR</sequence>
<comment type="caution">
    <text evidence="5">The sequence shown here is derived from an EMBL/GenBank/DDBJ whole genome shotgun (WGS) entry which is preliminary data.</text>
</comment>
<dbReference type="CDD" id="cd02440">
    <property type="entry name" value="AdoMet_MTases"/>
    <property type="match status" value="1"/>
</dbReference>
<dbReference type="SUPFAM" id="SSF53335">
    <property type="entry name" value="S-adenosyl-L-methionine-dependent methyltransferases"/>
    <property type="match status" value="1"/>
</dbReference>
<dbReference type="AlphaFoldDB" id="A0A8K0T111"/>
<evidence type="ECO:0000256" key="2">
    <source>
        <dbReference type="ARBA" id="ARBA00022603"/>
    </source>
</evidence>
<dbReference type="EMBL" id="JAGPNK010000002">
    <property type="protein sequence ID" value="KAH7325963.1"/>
    <property type="molecule type" value="Genomic_DNA"/>
</dbReference>
<evidence type="ECO:0000313" key="6">
    <source>
        <dbReference type="Proteomes" id="UP000813444"/>
    </source>
</evidence>
<dbReference type="Gene3D" id="3.40.50.150">
    <property type="entry name" value="Vaccinia Virus protein VP39"/>
    <property type="match status" value="1"/>
</dbReference>
<keyword evidence="3" id="KW-0808">Transferase</keyword>
<gene>
    <name evidence="5" type="ORF">B0I35DRAFT_122828</name>
</gene>
<name>A0A8K0T111_9HYPO</name>
<keyword evidence="2 5" id="KW-0489">Methyltransferase</keyword>
<dbReference type="Pfam" id="PF05724">
    <property type="entry name" value="TPMT"/>
    <property type="match status" value="1"/>
</dbReference>
<reference evidence="5" key="1">
    <citation type="journal article" date="2021" name="Nat. Commun.">
        <title>Genetic determinants of endophytism in the Arabidopsis root mycobiome.</title>
        <authorList>
            <person name="Mesny F."/>
            <person name="Miyauchi S."/>
            <person name="Thiergart T."/>
            <person name="Pickel B."/>
            <person name="Atanasova L."/>
            <person name="Karlsson M."/>
            <person name="Huettel B."/>
            <person name="Barry K.W."/>
            <person name="Haridas S."/>
            <person name="Chen C."/>
            <person name="Bauer D."/>
            <person name="Andreopoulos W."/>
            <person name="Pangilinan J."/>
            <person name="LaButti K."/>
            <person name="Riley R."/>
            <person name="Lipzen A."/>
            <person name="Clum A."/>
            <person name="Drula E."/>
            <person name="Henrissat B."/>
            <person name="Kohler A."/>
            <person name="Grigoriev I.V."/>
            <person name="Martin F.M."/>
            <person name="Hacquard S."/>
        </authorList>
    </citation>
    <scope>NUCLEOTIDE SEQUENCE</scope>
    <source>
        <strain evidence="5">MPI-CAGE-CH-0235</strain>
    </source>
</reference>
<organism evidence="5 6">
    <name type="scientific">Stachybotrys elegans</name>
    <dbReference type="NCBI Taxonomy" id="80388"/>
    <lineage>
        <taxon>Eukaryota</taxon>
        <taxon>Fungi</taxon>
        <taxon>Dikarya</taxon>
        <taxon>Ascomycota</taxon>
        <taxon>Pezizomycotina</taxon>
        <taxon>Sordariomycetes</taxon>
        <taxon>Hypocreomycetidae</taxon>
        <taxon>Hypocreales</taxon>
        <taxon>Stachybotryaceae</taxon>
        <taxon>Stachybotrys</taxon>
    </lineage>
</organism>
<keyword evidence="4" id="KW-0949">S-adenosyl-L-methionine</keyword>
<dbReference type="Proteomes" id="UP000813444">
    <property type="component" value="Unassembled WGS sequence"/>
</dbReference>
<dbReference type="InterPro" id="IPR029063">
    <property type="entry name" value="SAM-dependent_MTases_sf"/>
</dbReference>
<evidence type="ECO:0000256" key="1">
    <source>
        <dbReference type="ARBA" id="ARBA00022553"/>
    </source>
</evidence>
<dbReference type="OrthoDB" id="276151at2759"/>
<protein>
    <submittedName>
        <fullName evidence="5">S-adenosyl-L-methionine-dependent methyltransferase</fullName>
    </submittedName>
</protein>
<proteinExistence type="predicted"/>
<dbReference type="PANTHER" id="PTHR32183">
    <property type="match status" value="1"/>
</dbReference>
<accession>A0A8K0T111</accession>
<dbReference type="GO" id="GO:0008757">
    <property type="term" value="F:S-adenosylmethionine-dependent methyltransferase activity"/>
    <property type="evidence" value="ECO:0007669"/>
    <property type="project" value="InterPro"/>
</dbReference>
<dbReference type="PANTHER" id="PTHR32183:SF6">
    <property type="entry name" value="CYSTEINE SULFINATE DESULFINASE_CYSTEINE DESULFURASE AND RELATED ENZYMES"/>
    <property type="match status" value="1"/>
</dbReference>
<keyword evidence="1" id="KW-0597">Phosphoprotein</keyword>
<evidence type="ECO:0000256" key="3">
    <source>
        <dbReference type="ARBA" id="ARBA00022679"/>
    </source>
</evidence>
<dbReference type="PROSITE" id="PS51585">
    <property type="entry name" value="SAM_MT_TPMT"/>
    <property type="match status" value="1"/>
</dbReference>